<dbReference type="InterPro" id="IPR001126">
    <property type="entry name" value="UmuC"/>
</dbReference>
<dbReference type="InterPro" id="IPR043128">
    <property type="entry name" value="Rev_trsase/Diguanyl_cyclase"/>
</dbReference>
<comment type="caution">
    <text evidence="4">The sequence shown here is derived from an EMBL/GenBank/DDBJ whole genome shotgun (WGS) entry which is preliminary data.</text>
</comment>
<sequence>MYAVWRLPQFMLQALKVPAKARAAVLDGTPCQDSHKNEDHVLLCVSQPAEEQGVHVGMRSSQALARCPQIACLYRDEAAEKELQELLLQGAETWTADFESTHPGLCVLDLRRVHRLQQPGWLEHGRHMHQDFRERGLEICVGMAKTPDMALLASHAAFPVKVIHDSMTDEKVAFLELPLSVLSPPVELQQTLSLWGIHTLGELKALRRQAVGERLGPAGLALWDLADGSRERLLELVRPPVHYRQEIELENGIETLEPLMHLLRDFCQRLCTQLSHAWKAASFLHFKLGFDDGASHTKDLRIAEPTRDVEVLLRILETHLESLSASAPVMRVSLEIMAVNPSAAQDLLFDRGLRDPAKFAETLSALEALLGHDHAGRGQLLPTHQPDAFSVSPFLEKPSSTEQPADSTRGLPLLRFRPSWTADVKLQDARPIGLRSGARDLQLSDCRGPWFLSGHWWDARQAWSQEVWDVYTQDGGLYRLVREKGAWKLEGRYG</sequence>
<comment type="similarity">
    <text evidence="1">Belongs to the DNA polymerase type-Y family.</text>
</comment>
<dbReference type="Pfam" id="PF11799">
    <property type="entry name" value="IMS_C"/>
    <property type="match status" value="1"/>
</dbReference>
<evidence type="ECO:0000313" key="5">
    <source>
        <dbReference type="Proteomes" id="UP000321577"/>
    </source>
</evidence>
<keyword evidence="2" id="KW-0227">DNA damage</keyword>
<organism evidence="4 5">
    <name type="scientific">Brevifollis gellanilyticus</name>
    <dbReference type="NCBI Taxonomy" id="748831"/>
    <lineage>
        <taxon>Bacteria</taxon>
        <taxon>Pseudomonadati</taxon>
        <taxon>Verrucomicrobiota</taxon>
        <taxon>Verrucomicrobiia</taxon>
        <taxon>Verrucomicrobiales</taxon>
        <taxon>Verrucomicrobiaceae</taxon>
    </lineage>
</organism>
<dbReference type="EMBL" id="BKAG01000011">
    <property type="protein sequence ID" value="GEP42618.1"/>
    <property type="molecule type" value="Genomic_DNA"/>
</dbReference>
<keyword evidence="5" id="KW-1185">Reference proteome</keyword>
<accession>A0A512M798</accession>
<feature type="domain" description="UmuC" evidence="3">
    <location>
        <begin position="1"/>
        <end position="159"/>
    </location>
</feature>
<dbReference type="Gene3D" id="3.40.1170.60">
    <property type="match status" value="1"/>
</dbReference>
<dbReference type="OrthoDB" id="187429at2"/>
<dbReference type="GO" id="GO:0006281">
    <property type="term" value="P:DNA repair"/>
    <property type="evidence" value="ECO:0007669"/>
    <property type="project" value="InterPro"/>
</dbReference>
<dbReference type="RefSeq" id="WP_146850216.1">
    <property type="nucleotide sequence ID" value="NZ_BKAG01000011.1"/>
</dbReference>
<protein>
    <recommendedName>
        <fullName evidence="3">UmuC domain-containing protein</fullName>
    </recommendedName>
</protein>
<proteinExistence type="inferred from homology"/>
<dbReference type="CDD" id="cd03468">
    <property type="entry name" value="PolY_like"/>
    <property type="match status" value="1"/>
</dbReference>
<dbReference type="InterPro" id="IPR050356">
    <property type="entry name" value="SulA_CellDiv_inhibitor"/>
</dbReference>
<evidence type="ECO:0000313" key="4">
    <source>
        <dbReference type="EMBL" id="GEP42618.1"/>
    </source>
</evidence>
<dbReference type="PROSITE" id="PS50173">
    <property type="entry name" value="UMUC"/>
    <property type="match status" value="1"/>
</dbReference>
<evidence type="ECO:0000259" key="3">
    <source>
        <dbReference type="PROSITE" id="PS50173"/>
    </source>
</evidence>
<dbReference type="PANTHER" id="PTHR35369">
    <property type="entry name" value="BLR3025 PROTEIN-RELATED"/>
    <property type="match status" value="1"/>
</dbReference>
<dbReference type="AlphaFoldDB" id="A0A512M798"/>
<dbReference type="PANTHER" id="PTHR35369:SF2">
    <property type="entry name" value="BLR3025 PROTEIN"/>
    <property type="match status" value="1"/>
</dbReference>
<gene>
    <name evidence="4" type="ORF">BGE01nite_19090</name>
</gene>
<dbReference type="InterPro" id="IPR017961">
    <property type="entry name" value="DNA_pol_Y-fam_little_finger"/>
</dbReference>
<dbReference type="GO" id="GO:0003684">
    <property type="term" value="F:damaged DNA binding"/>
    <property type="evidence" value="ECO:0007669"/>
    <property type="project" value="InterPro"/>
</dbReference>
<dbReference type="InterPro" id="IPR043502">
    <property type="entry name" value="DNA/RNA_pol_sf"/>
</dbReference>
<dbReference type="Gene3D" id="3.30.70.270">
    <property type="match status" value="1"/>
</dbReference>
<dbReference type="Proteomes" id="UP000321577">
    <property type="component" value="Unassembled WGS sequence"/>
</dbReference>
<dbReference type="SUPFAM" id="SSF56672">
    <property type="entry name" value="DNA/RNA polymerases"/>
    <property type="match status" value="1"/>
</dbReference>
<name>A0A512M798_9BACT</name>
<reference evidence="4 5" key="1">
    <citation type="submission" date="2019-07" db="EMBL/GenBank/DDBJ databases">
        <title>Whole genome shotgun sequence of Brevifollis gellanilyticus NBRC 108608.</title>
        <authorList>
            <person name="Hosoyama A."/>
            <person name="Uohara A."/>
            <person name="Ohji S."/>
            <person name="Ichikawa N."/>
        </authorList>
    </citation>
    <scope>NUCLEOTIDE SEQUENCE [LARGE SCALE GENOMIC DNA]</scope>
    <source>
        <strain evidence="4 5">NBRC 108608</strain>
    </source>
</reference>
<dbReference type="Pfam" id="PF00817">
    <property type="entry name" value="IMS"/>
    <property type="match status" value="1"/>
</dbReference>
<evidence type="ECO:0000256" key="1">
    <source>
        <dbReference type="ARBA" id="ARBA00010945"/>
    </source>
</evidence>
<evidence type="ECO:0000256" key="2">
    <source>
        <dbReference type="ARBA" id="ARBA00022763"/>
    </source>
</evidence>